<feature type="signal peptide" evidence="3">
    <location>
        <begin position="1"/>
        <end position="25"/>
    </location>
</feature>
<dbReference type="SUPFAM" id="SSF81901">
    <property type="entry name" value="HCP-like"/>
    <property type="match status" value="1"/>
</dbReference>
<dbReference type="Gene3D" id="1.25.40.10">
    <property type="entry name" value="Tetratricopeptide repeat domain"/>
    <property type="match status" value="1"/>
</dbReference>
<comment type="similarity">
    <text evidence="2">Belongs to the virb1 family.</text>
</comment>
<proteinExistence type="inferred from homology"/>
<evidence type="ECO:0000256" key="1">
    <source>
        <dbReference type="ARBA" id="ARBA00007734"/>
    </source>
</evidence>
<dbReference type="Proteomes" id="UP000219621">
    <property type="component" value="Unassembled WGS sequence"/>
</dbReference>
<evidence type="ECO:0000313" key="6">
    <source>
        <dbReference type="Proteomes" id="UP000219621"/>
    </source>
</evidence>
<comment type="similarity">
    <text evidence="1">Belongs to the transglycosylase Slt family.</text>
</comment>
<protein>
    <submittedName>
        <fullName evidence="5">Sel1 repeat-containing protein</fullName>
    </submittedName>
</protein>
<feature type="chain" id="PRO_5012041216" evidence="3">
    <location>
        <begin position="26"/>
        <end position="288"/>
    </location>
</feature>
<dbReference type="AlphaFoldDB" id="A0A286G400"/>
<dbReference type="GO" id="GO:0008933">
    <property type="term" value="F:peptidoglycan lytic transglycosylase activity"/>
    <property type="evidence" value="ECO:0007669"/>
    <property type="project" value="InterPro"/>
</dbReference>
<accession>A0A286G400</accession>
<dbReference type="EMBL" id="OCNJ01000001">
    <property type="protein sequence ID" value="SOD90261.1"/>
    <property type="molecule type" value="Genomic_DNA"/>
</dbReference>
<evidence type="ECO:0000259" key="4">
    <source>
        <dbReference type="Pfam" id="PF01464"/>
    </source>
</evidence>
<dbReference type="Gene3D" id="1.10.530.10">
    <property type="match status" value="1"/>
</dbReference>
<dbReference type="Pfam" id="PF08238">
    <property type="entry name" value="Sel1"/>
    <property type="match status" value="2"/>
</dbReference>
<dbReference type="PANTHER" id="PTHR37423:SF2">
    <property type="entry name" value="MEMBRANE-BOUND LYTIC MUREIN TRANSGLYCOSYLASE C"/>
    <property type="match status" value="1"/>
</dbReference>
<evidence type="ECO:0000256" key="2">
    <source>
        <dbReference type="ARBA" id="ARBA00009387"/>
    </source>
</evidence>
<dbReference type="RefSeq" id="WP_101613944.1">
    <property type="nucleotide sequence ID" value="NZ_OCNJ01000001.1"/>
</dbReference>
<evidence type="ECO:0000256" key="3">
    <source>
        <dbReference type="SAM" id="SignalP"/>
    </source>
</evidence>
<gene>
    <name evidence="5" type="ORF">SAMN05421508_101493</name>
</gene>
<evidence type="ECO:0000313" key="5">
    <source>
        <dbReference type="EMBL" id="SOD90261.1"/>
    </source>
</evidence>
<name>A0A286G400_9PROT</name>
<dbReference type="InterPro" id="IPR006597">
    <property type="entry name" value="Sel1-like"/>
</dbReference>
<reference evidence="5 6" key="1">
    <citation type="submission" date="2017-09" db="EMBL/GenBank/DDBJ databases">
        <authorList>
            <person name="Ehlers B."/>
            <person name="Leendertz F.H."/>
        </authorList>
    </citation>
    <scope>NUCLEOTIDE SEQUENCE [LARGE SCALE GENOMIC DNA]</scope>
    <source>
        <strain evidence="5 6">USBA 140</strain>
    </source>
</reference>
<feature type="domain" description="Transglycosylase SLT" evidence="4">
    <location>
        <begin position="152"/>
        <end position="248"/>
    </location>
</feature>
<dbReference type="InterPro" id="IPR023346">
    <property type="entry name" value="Lysozyme-like_dom_sf"/>
</dbReference>
<dbReference type="InterPro" id="IPR011990">
    <property type="entry name" value="TPR-like_helical_dom_sf"/>
</dbReference>
<dbReference type="InterPro" id="IPR008258">
    <property type="entry name" value="Transglycosylase_SLT_dom_1"/>
</dbReference>
<dbReference type="Pfam" id="PF01464">
    <property type="entry name" value="SLT"/>
    <property type="match status" value="1"/>
</dbReference>
<dbReference type="GO" id="GO:0016020">
    <property type="term" value="C:membrane"/>
    <property type="evidence" value="ECO:0007669"/>
    <property type="project" value="InterPro"/>
</dbReference>
<dbReference type="SMART" id="SM00671">
    <property type="entry name" value="SEL1"/>
    <property type="match status" value="2"/>
</dbReference>
<dbReference type="PANTHER" id="PTHR37423">
    <property type="entry name" value="SOLUBLE LYTIC MUREIN TRANSGLYCOSYLASE-RELATED"/>
    <property type="match status" value="1"/>
</dbReference>
<sequence>MRMTALRMSLAVAVFATAAAPAAVAGPAAGDALYRQGLRHEHAEGVPRSYAKALASYCQAAASGHAEAMFAIAWMHLNGRGVSQSDARAVAWLQAAAAKGHKTAPNLIRHLGGIKPSGTARCTGVGPAPVAAGGRLPLRPPAEYRTIVETVAAENGLDPDLVLAVMAVESAYRPDVVSHANAQGLMQLIPETAARFGVSDPFDPEQNIRGGAKYLRWLLSLFEGDVTKALAGYNAGENAVLRYGGVPPYEETQNYVVKVRRYYQAERHRYEPGLATGAGGGVVLAATE</sequence>
<keyword evidence="6" id="KW-1185">Reference proteome</keyword>
<dbReference type="CDD" id="cd00254">
    <property type="entry name" value="LT-like"/>
    <property type="match status" value="1"/>
</dbReference>
<dbReference type="SUPFAM" id="SSF53955">
    <property type="entry name" value="Lysozyme-like"/>
    <property type="match status" value="1"/>
</dbReference>
<dbReference type="OrthoDB" id="9815002at2"/>
<dbReference type="PROSITE" id="PS00922">
    <property type="entry name" value="TRANSGLYCOSYLASE"/>
    <property type="match status" value="1"/>
</dbReference>
<dbReference type="InterPro" id="IPR000189">
    <property type="entry name" value="Transglyc_AS"/>
</dbReference>
<dbReference type="GO" id="GO:0000270">
    <property type="term" value="P:peptidoglycan metabolic process"/>
    <property type="evidence" value="ECO:0007669"/>
    <property type="project" value="InterPro"/>
</dbReference>
<organism evidence="5 6">
    <name type="scientific">Caenispirillum bisanense</name>
    <dbReference type="NCBI Taxonomy" id="414052"/>
    <lineage>
        <taxon>Bacteria</taxon>
        <taxon>Pseudomonadati</taxon>
        <taxon>Pseudomonadota</taxon>
        <taxon>Alphaproteobacteria</taxon>
        <taxon>Rhodospirillales</taxon>
        <taxon>Novispirillaceae</taxon>
        <taxon>Caenispirillum</taxon>
    </lineage>
</organism>
<keyword evidence="3" id="KW-0732">Signal</keyword>